<sequence>MGWCCGCCNGNGVGGAVADPGRRCGRGGDVREARVLLLLGTVAAGRLGAHPSPAGSPANTTVSTTASAITPVDWRDHDDHVAATAGGPTTRHWWWDRGVRALRKVREWSEVIAGPRWKTFLRRLGRRRRGGAGAGAGGRFGYDPLSYARNFDERNGSGGGGGADDSDDDAFRRGFSVRYAALPVSTKSSMDLGDLSDGGGEIVPWTRFTA</sequence>
<dbReference type="AlphaFoldDB" id="A0A6V7NXK8"/>
<reference evidence="1" key="1">
    <citation type="submission" date="2020-07" db="EMBL/GenBank/DDBJ databases">
        <authorList>
            <person name="Lin J."/>
        </authorList>
    </citation>
    <scope>NUCLEOTIDE SEQUENCE</scope>
</reference>
<dbReference type="EMBL" id="LR862142">
    <property type="protein sequence ID" value="CAD1823054.1"/>
    <property type="molecule type" value="Genomic_DNA"/>
</dbReference>
<name>A0A6V7NXK8_ANACO</name>
<organism evidence="1">
    <name type="scientific">Ananas comosus var. bracteatus</name>
    <name type="common">red pineapple</name>
    <dbReference type="NCBI Taxonomy" id="296719"/>
    <lineage>
        <taxon>Eukaryota</taxon>
        <taxon>Viridiplantae</taxon>
        <taxon>Streptophyta</taxon>
        <taxon>Embryophyta</taxon>
        <taxon>Tracheophyta</taxon>
        <taxon>Spermatophyta</taxon>
        <taxon>Magnoliopsida</taxon>
        <taxon>Liliopsida</taxon>
        <taxon>Poales</taxon>
        <taxon>Bromeliaceae</taxon>
        <taxon>Bromelioideae</taxon>
        <taxon>Ananas</taxon>
    </lineage>
</organism>
<evidence type="ECO:0000313" key="1">
    <source>
        <dbReference type="EMBL" id="CAD1823054.1"/>
    </source>
</evidence>
<gene>
    <name evidence="1" type="ORF">CB5_LOCUS6265</name>
</gene>
<dbReference type="PANTHER" id="PTHR47076">
    <property type="entry name" value="NHL DOMAIN PROTEIN"/>
    <property type="match status" value="1"/>
</dbReference>
<accession>A0A6V7NXK8</accession>
<dbReference type="PANTHER" id="PTHR47076:SF1">
    <property type="entry name" value="NHL DOMAIN PROTEIN"/>
    <property type="match status" value="1"/>
</dbReference>
<proteinExistence type="predicted"/>
<protein>
    <submittedName>
        <fullName evidence="1">Uncharacterized protein</fullName>
    </submittedName>
</protein>